<organism evidence="2">
    <name type="scientific">marine sediment metagenome</name>
    <dbReference type="NCBI Taxonomy" id="412755"/>
    <lineage>
        <taxon>unclassified sequences</taxon>
        <taxon>metagenomes</taxon>
        <taxon>ecological metagenomes</taxon>
    </lineage>
</organism>
<reference evidence="2" key="1">
    <citation type="journal article" date="2015" name="Nature">
        <title>Complex archaea that bridge the gap between prokaryotes and eukaryotes.</title>
        <authorList>
            <person name="Spang A."/>
            <person name="Saw J.H."/>
            <person name="Jorgensen S.L."/>
            <person name="Zaremba-Niedzwiedzka K."/>
            <person name="Martijn J."/>
            <person name="Lind A.E."/>
            <person name="van Eijk R."/>
            <person name="Schleper C."/>
            <person name="Guy L."/>
            <person name="Ettema T.J."/>
        </authorList>
    </citation>
    <scope>NUCLEOTIDE SEQUENCE</scope>
</reference>
<dbReference type="AlphaFoldDB" id="A0A0F9BE50"/>
<accession>A0A0F9BE50</accession>
<name>A0A0F9BE50_9ZZZZ</name>
<keyword evidence="1" id="KW-0472">Membrane</keyword>
<keyword evidence="1" id="KW-1133">Transmembrane helix</keyword>
<evidence type="ECO:0000313" key="2">
    <source>
        <dbReference type="EMBL" id="KKL12127.1"/>
    </source>
</evidence>
<dbReference type="EMBL" id="LAZR01041382">
    <property type="protein sequence ID" value="KKL12127.1"/>
    <property type="molecule type" value="Genomic_DNA"/>
</dbReference>
<protein>
    <submittedName>
        <fullName evidence="2">Uncharacterized protein</fullName>
    </submittedName>
</protein>
<evidence type="ECO:0000256" key="1">
    <source>
        <dbReference type="SAM" id="Phobius"/>
    </source>
</evidence>
<keyword evidence="1" id="KW-0812">Transmembrane</keyword>
<feature type="transmembrane region" description="Helical" evidence="1">
    <location>
        <begin position="12"/>
        <end position="34"/>
    </location>
</feature>
<comment type="caution">
    <text evidence="2">The sequence shown here is derived from an EMBL/GenBank/DDBJ whole genome shotgun (WGS) entry which is preliminary data.</text>
</comment>
<proteinExistence type="predicted"/>
<gene>
    <name evidence="2" type="ORF">LCGC14_2538880</name>
</gene>
<sequence>MQDVQSVRHTWWILSTLLILAVLFGYLIGEFAVLKTPAPEPAEFHITVEDTALSKIMENDTLEFDTDEGKLMIYIKWYPGGVEEWEPPKEKE</sequence>